<name>A0A2P6PA38_ROSCH</name>
<keyword evidence="3" id="KW-1185">Reference proteome</keyword>
<gene>
    <name evidence="2" type="ORF">RchiOBHm_Chr7g0209931</name>
</gene>
<protein>
    <submittedName>
        <fullName evidence="2">Uncharacterized protein</fullName>
    </submittedName>
</protein>
<evidence type="ECO:0000313" key="3">
    <source>
        <dbReference type="Proteomes" id="UP000238479"/>
    </source>
</evidence>
<organism evidence="2 3">
    <name type="scientific">Rosa chinensis</name>
    <name type="common">China rose</name>
    <dbReference type="NCBI Taxonomy" id="74649"/>
    <lineage>
        <taxon>Eukaryota</taxon>
        <taxon>Viridiplantae</taxon>
        <taxon>Streptophyta</taxon>
        <taxon>Embryophyta</taxon>
        <taxon>Tracheophyta</taxon>
        <taxon>Spermatophyta</taxon>
        <taxon>Magnoliopsida</taxon>
        <taxon>eudicotyledons</taxon>
        <taxon>Gunneridae</taxon>
        <taxon>Pentapetalae</taxon>
        <taxon>rosids</taxon>
        <taxon>fabids</taxon>
        <taxon>Rosales</taxon>
        <taxon>Rosaceae</taxon>
        <taxon>Rosoideae</taxon>
        <taxon>Rosoideae incertae sedis</taxon>
        <taxon>Rosa</taxon>
    </lineage>
</organism>
<reference evidence="2 3" key="1">
    <citation type="journal article" date="2018" name="Nat. Genet.">
        <title>The Rosa genome provides new insights in the design of modern roses.</title>
        <authorList>
            <person name="Bendahmane M."/>
        </authorList>
    </citation>
    <scope>NUCLEOTIDE SEQUENCE [LARGE SCALE GENOMIC DNA]</scope>
    <source>
        <strain evidence="3">cv. Old Blush</strain>
    </source>
</reference>
<comment type="caution">
    <text evidence="2">The sequence shown here is derived from an EMBL/GenBank/DDBJ whole genome shotgun (WGS) entry which is preliminary data.</text>
</comment>
<dbReference type="Gramene" id="PRQ18786">
    <property type="protein sequence ID" value="PRQ18786"/>
    <property type="gene ID" value="RchiOBHm_Chr7g0209931"/>
</dbReference>
<dbReference type="AlphaFoldDB" id="A0A2P6PA38"/>
<dbReference type="EMBL" id="PDCK01000045">
    <property type="protein sequence ID" value="PRQ18786.1"/>
    <property type="molecule type" value="Genomic_DNA"/>
</dbReference>
<feature type="region of interest" description="Disordered" evidence="1">
    <location>
        <begin position="81"/>
        <end position="106"/>
    </location>
</feature>
<evidence type="ECO:0000313" key="2">
    <source>
        <dbReference type="EMBL" id="PRQ18786.1"/>
    </source>
</evidence>
<sequence>MGPLHVFYNCICLNEMARQAGPTETASCHKETGRGVFWVFYERKRSSARLRKEEKGCERSSARDMHRKKKRGIHIVRLIGERKRRGGREEDEEEESGLPDIERKRSAPIRSSIGRRSFWVFYFSTSTRSMYDYFCILR</sequence>
<evidence type="ECO:0000256" key="1">
    <source>
        <dbReference type="SAM" id="MobiDB-lite"/>
    </source>
</evidence>
<accession>A0A2P6PA38</accession>
<proteinExistence type="predicted"/>
<dbReference type="Proteomes" id="UP000238479">
    <property type="component" value="Chromosome 7"/>
</dbReference>